<name>A0A7W6HY23_9BACT</name>
<feature type="transmembrane region" description="Helical" evidence="1">
    <location>
        <begin position="6"/>
        <end position="26"/>
    </location>
</feature>
<gene>
    <name evidence="2" type="ORF">GGR14_002897</name>
</gene>
<sequence>MKNYSIVLKFVNFIFIIRAVEGYLGAKNKR</sequence>
<keyword evidence="1" id="KW-0812">Transmembrane</keyword>
<keyword evidence="1" id="KW-0472">Membrane</keyword>
<evidence type="ECO:0000256" key="1">
    <source>
        <dbReference type="SAM" id="Phobius"/>
    </source>
</evidence>
<organism evidence="2 3">
    <name type="scientific">Butyricimonas faecihominis</name>
    <dbReference type="NCBI Taxonomy" id="1472416"/>
    <lineage>
        <taxon>Bacteria</taxon>
        <taxon>Pseudomonadati</taxon>
        <taxon>Bacteroidota</taxon>
        <taxon>Bacteroidia</taxon>
        <taxon>Bacteroidales</taxon>
        <taxon>Odoribacteraceae</taxon>
        <taxon>Butyricimonas</taxon>
    </lineage>
</organism>
<dbReference type="Proteomes" id="UP000546007">
    <property type="component" value="Unassembled WGS sequence"/>
</dbReference>
<keyword evidence="3" id="KW-1185">Reference proteome</keyword>
<accession>A0A7W6HY23</accession>
<proteinExistence type="predicted"/>
<protein>
    <submittedName>
        <fullName evidence="2">Uncharacterized protein</fullName>
    </submittedName>
</protein>
<comment type="caution">
    <text evidence="2">The sequence shown here is derived from an EMBL/GenBank/DDBJ whole genome shotgun (WGS) entry which is preliminary data.</text>
</comment>
<dbReference type="EMBL" id="JACIES010000008">
    <property type="protein sequence ID" value="MBB4027087.1"/>
    <property type="molecule type" value="Genomic_DNA"/>
</dbReference>
<evidence type="ECO:0000313" key="2">
    <source>
        <dbReference type="EMBL" id="MBB4027087.1"/>
    </source>
</evidence>
<keyword evidence="1" id="KW-1133">Transmembrane helix</keyword>
<reference evidence="2 3" key="1">
    <citation type="submission" date="2020-08" db="EMBL/GenBank/DDBJ databases">
        <title>Genomic Encyclopedia of Type Strains, Phase IV (KMG-IV): sequencing the most valuable type-strain genomes for metagenomic binning, comparative biology and taxonomic classification.</title>
        <authorList>
            <person name="Goeker M."/>
        </authorList>
    </citation>
    <scope>NUCLEOTIDE SEQUENCE [LARGE SCALE GENOMIC DNA]</scope>
    <source>
        <strain evidence="2 3">DSM 105721</strain>
    </source>
</reference>
<evidence type="ECO:0000313" key="3">
    <source>
        <dbReference type="Proteomes" id="UP000546007"/>
    </source>
</evidence>
<dbReference type="AlphaFoldDB" id="A0A7W6HY23"/>